<comment type="caution">
    <text evidence="2">The sequence shown here is derived from an EMBL/GenBank/DDBJ whole genome shotgun (WGS) entry which is preliminary data.</text>
</comment>
<feature type="compositionally biased region" description="Basic residues" evidence="1">
    <location>
        <begin position="1"/>
        <end position="10"/>
    </location>
</feature>
<dbReference type="Proteomes" id="UP000784294">
    <property type="component" value="Unassembled WGS sequence"/>
</dbReference>
<feature type="compositionally biased region" description="Polar residues" evidence="1">
    <location>
        <begin position="11"/>
        <end position="29"/>
    </location>
</feature>
<name>A0A448WJT1_9PLAT</name>
<dbReference type="EMBL" id="CAAALY010017319">
    <property type="protein sequence ID" value="VEL13282.1"/>
    <property type="molecule type" value="Genomic_DNA"/>
</dbReference>
<dbReference type="AlphaFoldDB" id="A0A448WJT1"/>
<feature type="non-terminal residue" evidence="2">
    <location>
        <position position="1"/>
    </location>
</feature>
<keyword evidence="3" id="KW-1185">Reference proteome</keyword>
<proteinExistence type="predicted"/>
<protein>
    <submittedName>
        <fullName evidence="2">Uncharacterized protein</fullName>
    </submittedName>
</protein>
<organism evidence="2 3">
    <name type="scientific">Protopolystoma xenopodis</name>
    <dbReference type="NCBI Taxonomy" id="117903"/>
    <lineage>
        <taxon>Eukaryota</taxon>
        <taxon>Metazoa</taxon>
        <taxon>Spiralia</taxon>
        <taxon>Lophotrochozoa</taxon>
        <taxon>Platyhelminthes</taxon>
        <taxon>Monogenea</taxon>
        <taxon>Polyopisthocotylea</taxon>
        <taxon>Polystomatidea</taxon>
        <taxon>Polystomatidae</taxon>
        <taxon>Protopolystoma</taxon>
    </lineage>
</organism>
<accession>A0A448WJT1</accession>
<gene>
    <name evidence="2" type="ORF">PXEA_LOCUS6722</name>
</gene>
<evidence type="ECO:0000256" key="1">
    <source>
        <dbReference type="SAM" id="MobiDB-lite"/>
    </source>
</evidence>
<reference evidence="2" key="1">
    <citation type="submission" date="2018-11" db="EMBL/GenBank/DDBJ databases">
        <authorList>
            <consortium name="Pathogen Informatics"/>
        </authorList>
    </citation>
    <scope>NUCLEOTIDE SEQUENCE</scope>
</reference>
<feature type="region of interest" description="Disordered" evidence="1">
    <location>
        <begin position="1"/>
        <end position="42"/>
    </location>
</feature>
<evidence type="ECO:0000313" key="3">
    <source>
        <dbReference type="Proteomes" id="UP000784294"/>
    </source>
</evidence>
<evidence type="ECO:0000313" key="2">
    <source>
        <dbReference type="EMBL" id="VEL13282.1"/>
    </source>
</evidence>
<sequence length="199" mass="21590">LKAARPRHFKQASTTGENTESSDGPSASGSVGVMASPHTTSSSWVNRRKFKIGSALTKASITSGTSNLSPAINSGLRKSRLSAARAANSAGRPSELISACHGEYKTAKGDGNCVEGDTEDATPAAGPLLKAFYRRRRLDEDFGLKRVMNYESSSTNSSLGKQEDWRKSDRTCLAPKCINHVDFRVSHYITENRRFSFDL</sequence>